<dbReference type="Pfam" id="PF03840">
    <property type="entry name" value="SecG"/>
    <property type="match status" value="1"/>
</dbReference>
<protein>
    <recommendedName>
        <fullName evidence="11">Protein-export membrane protein SecG</fullName>
    </recommendedName>
</protein>
<dbReference type="STRING" id="156976.AK829_03160"/>
<dbReference type="InterPro" id="IPR004692">
    <property type="entry name" value="SecG"/>
</dbReference>
<dbReference type="GO" id="GO:0015450">
    <property type="term" value="F:protein-transporting ATPase activity"/>
    <property type="evidence" value="ECO:0007669"/>
    <property type="project" value="UniProtKB-UniRule"/>
</dbReference>
<gene>
    <name evidence="12" type="ORF">AK829_03160</name>
</gene>
<evidence type="ECO:0000256" key="9">
    <source>
        <dbReference type="ARBA" id="ARBA00023136"/>
    </source>
</evidence>
<dbReference type="NCBIfam" id="TIGR00810">
    <property type="entry name" value="secG"/>
    <property type="match status" value="1"/>
</dbReference>
<dbReference type="PATRIC" id="fig|156976.3.peg.623"/>
<evidence type="ECO:0000256" key="4">
    <source>
        <dbReference type="ARBA" id="ARBA00022475"/>
    </source>
</evidence>
<dbReference type="GO" id="GO:0043952">
    <property type="term" value="P:protein transport by the Sec complex"/>
    <property type="evidence" value="ECO:0007669"/>
    <property type="project" value="TreeGrafter"/>
</dbReference>
<dbReference type="PANTHER" id="PTHR34182">
    <property type="entry name" value="PROTEIN-EXPORT MEMBRANE PROTEIN SECG"/>
    <property type="match status" value="1"/>
</dbReference>
<keyword evidence="5 11" id="KW-0812">Transmembrane</keyword>
<reference evidence="12 13" key="1">
    <citation type="submission" date="2015-08" db="EMBL/GenBank/DDBJ databases">
        <authorList>
            <person name="Babu N.S."/>
            <person name="Beckwith C.J."/>
            <person name="Beseler K.G."/>
            <person name="Brison A."/>
            <person name="Carone J.V."/>
            <person name="Caskin T.P."/>
            <person name="Diamond M."/>
            <person name="Durham M.E."/>
            <person name="Foxe J.M."/>
            <person name="Go M."/>
            <person name="Henderson B.A."/>
            <person name="Jones I.B."/>
            <person name="McGettigan J.A."/>
            <person name="Micheletti S.J."/>
            <person name="Nasrallah M.E."/>
            <person name="Ortiz D."/>
            <person name="Piller C.R."/>
            <person name="Privatt S.R."/>
            <person name="Schneider S.L."/>
            <person name="Sharp S."/>
            <person name="Smith T.C."/>
            <person name="Stanton J.D."/>
            <person name="Ullery H.E."/>
            <person name="Wilson R.J."/>
            <person name="Serrano M.G."/>
            <person name="Buck G."/>
            <person name="Lee V."/>
            <person name="Wang Y."/>
            <person name="Carvalho R."/>
            <person name="Voegtly L."/>
            <person name="Shi R."/>
            <person name="Duckworth R."/>
            <person name="Johnson A."/>
            <person name="Loviza R."/>
            <person name="Walstead R."/>
            <person name="Shah Z."/>
            <person name="Kiflezghi M."/>
            <person name="Wade K."/>
            <person name="Ball S.L."/>
            <person name="Bradley K.W."/>
            <person name="Asai D.J."/>
            <person name="Bowman C.A."/>
            <person name="Russell D.A."/>
            <person name="Pope W.H."/>
            <person name="Jacobs-Sera D."/>
            <person name="Hendrix R.W."/>
            <person name="Hatfull G.F."/>
        </authorList>
    </citation>
    <scope>NUCLEOTIDE SEQUENCE [LARGE SCALE GENOMIC DNA]</scope>
    <source>
        <strain evidence="12 13">PUDD_83A45</strain>
    </source>
</reference>
<dbReference type="EMBL" id="CP012342">
    <property type="protein sequence ID" value="AKV58332.1"/>
    <property type="molecule type" value="Genomic_DNA"/>
</dbReference>
<sequence length="82" mass="8533">MTLTLEIVLVVSSILMTVFVLLHKGKGGGLSSLFGGGVQANLSGSTTVEKNLDRVTVILALIWIACIIGLNLIHAFATPALT</sequence>
<accession>A0A0K1RA78</accession>
<evidence type="ECO:0000256" key="11">
    <source>
        <dbReference type="RuleBase" id="RU365087"/>
    </source>
</evidence>
<keyword evidence="4 11" id="KW-1003">Cell membrane</keyword>
<evidence type="ECO:0000256" key="2">
    <source>
        <dbReference type="ARBA" id="ARBA00008445"/>
    </source>
</evidence>
<keyword evidence="3 11" id="KW-0813">Transport</keyword>
<evidence type="ECO:0000256" key="3">
    <source>
        <dbReference type="ARBA" id="ARBA00022448"/>
    </source>
</evidence>
<dbReference type="PANTHER" id="PTHR34182:SF1">
    <property type="entry name" value="PROTEIN-EXPORT MEMBRANE PROTEIN SECG"/>
    <property type="match status" value="1"/>
</dbReference>
<keyword evidence="7 11" id="KW-1133">Transmembrane helix</keyword>
<dbReference type="GO" id="GO:0009306">
    <property type="term" value="P:protein secretion"/>
    <property type="evidence" value="ECO:0007669"/>
    <property type="project" value="UniProtKB-UniRule"/>
</dbReference>
<dbReference type="Proteomes" id="UP000060016">
    <property type="component" value="Chromosome"/>
</dbReference>
<keyword evidence="6 11" id="KW-0653">Protein transport</keyword>
<proteinExistence type="inferred from homology"/>
<evidence type="ECO:0000313" key="12">
    <source>
        <dbReference type="EMBL" id="AKV58332.1"/>
    </source>
</evidence>
<evidence type="ECO:0000256" key="5">
    <source>
        <dbReference type="ARBA" id="ARBA00022692"/>
    </source>
</evidence>
<feature type="transmembrane region" description="Helical" evidence="11">
    <location>
        <begin position="55"/>
        <end position="77"/>
    </location>
</feature>
<evidence type="ECO:0000256" key="6">
    <source>
        <dbReference type="ARBA" id="ARBA00022927"/>
    </source>
</evidence>
<dbReference type="RefSeq" id="WP_052204186.1">
    <property type="nucleotide sequence ID" value="NZ_BAAAGW010000006.1"/>
</dbReference>
<dbReference type="KEGG" id="crie:AK829_03160"/>
<dbReference type="AlphaFoldDB" id="A0A0K1RA78"/>
<dbReference type="PRINTS" id="PR01651">
    <property type="entry name" value="SECGEXPORT"/>
</dbReference>
<dbReference type="GO" id="GO:0065002">
    <property type="term" value="P:intracellular protein transmembrane transport"/>
    <property type="evidence" value="ECO:0007669"/>
    <property type="project" value="TreeGrafter"/>
</dbReference>
<evidence type="ECO:0000256" key="10">
    <source>
        <dbReference type="ARBA" id="ARBA00025182"/>
    </source>
</evidence>
<comment type="function">
    <text evidence="10 11">Involved in protein export. Participates in an early event of protein translocation.</text>
</comment>
<comment type="similarity">
    <text evidence="2 11">Belongs to the SecG family.</text>
</comment>
<dbReference type="GO" id="GO:0005886">
    <property type="term" value="C:plasma membrane"/>
    <property type="evidence" value="ECO:0007669"/>
    <property type="project" value="UniProtKB-SubCell"/>
</dbReference>
<feature type="transmembrane region" description="Helical" evidence="11">
    <location>
        <begin position="6"/>
        <end position="22"/>
    </location>
</feature>
<evidence type="ECO:0000256" key="1">
    <source>
        <dbReference type="ARBA" id="ARBA00004651"/>
    </source>
</evidence>
<evidence type="ECO:0000256" key="7">
    <source>
        <dbReference type="ARBA" id="ARBA00022989"/>
    </source>
</evidence>
<organism evidence="12 13">
    <name type="scientific">Corynebacterium riegelii</name>
    <dbReference type="NCBI Taxonomy" id="156976"/>
    <lineage>
        <taxon>Bacteria</taxon>
        <taxon>Bacillati</taxon>
        <taxon>Actinomycetota</taxon>
        <taxon>Actinomycetes</taxon>
        <taxon>Mycobacteriales</taxon>
        <taxon>Corynebacteriaceae</taxon>
        <taxon>Corynebacterium</taxon>
    </lineage>
</organism>
<keyword evidence="13" id="KW-1185">Reference proteome</keyword>
<evidence type="ECO:0000256" key="8">
    <source>
        <dbReference type="ARBA" id="ARBA00023010"/>
    </source>
</evidence>
<keyword evidence="9 11" id="KW-0472">Membrane</keyword>
<evidence type="ECO:0000313" key="13">
    <source>
        <dbReference type="Proteomes" id="UP000060016"/>
    </source>
</evidence>
<keyword evidence="8 11" id="KW-0811">Translocation</keyword>
<name>A0A0K1RA78_9CORY</name>
<comment type="subcellular location">
    <subcellularLocation>
        <location evidence="1 11">Cell membrane</location>
        <topology evidence="1 11">Multi-pass membrane protein</topology>
    </subcellularLocation>
</comment>